<dbReference type="OMA" id="VHESAYF"/>
<keyword evidence="3" id="KW-1185">Reference proteome</keyword>
<gene>
    <name evidence="1" type="ORF">PTTG_05342</name>
</gene>
<reference evidence="2 3" key="3">
    <citation type="journal article" date="2017" name="G3 (Bethesda)">
        <title>Comparative analysis highlights variable genome content of wheat rusts and divergence of the mating loci.</title>
        <authorList>
            <person name="Cuomo C.A."/>
            <person name="Bakkeren G."/>
            <person name="Khalil H.B."/>
            <person name="Panwar V."/>
            <person name="Joly D."/>
            <person name="Linning R."/>
            <person name="Sakthikumar S."/>
            <person name="Song X."/>
            <person name="Adiconis X."/>
            <person name="Fan L."/>
            <person name="Goldberg J.M."/>
            <person name="Levin J.Z."/>
            <person name="Young S."/>
            <person name="Zeng Q."/>
            <person name="Anikster Y."/>
            <person name="Bruce M."/>
            <person name="Wang M."/>
            <person name="Yin C."/>
            <person name="McCallum B."/>
            <person name="Szabo L.J."/>
            <person name="Hulbert S."/>
            <person name="Chen X."/>
            <person name="Fellers J.P."/>
        </authorList>
    </citation>
    <scope>NUCLEOTIDE SEQUENCE</scope>
    <source>
        <strain evidence="2">isolate 1-1 / race 1 (BBBD)</strain>
        <strain evidence="3">Isolate 1-1 / race 1 (BBBD)</strain>
    </source>
</reference>
<reference evidence="1" key="1">
    <citation type="submission" date="2009-11" db="EMBL/GenBank/DDBJ databases">
        <authorList>
            <consortium name="The Broad Institute Genome Sequencing Platform"/>
            <person name="Ward D."/>
            <person name="Feldgarden M."/>
            <person name="Earl A."/>
            <person name="Young S.K."/>
            <person name="Zeng Q."/>
            <person name="Koehrsen M."/>
            <person name="Alvarado L."/>
            <person name="Berlin A."/>
            <person name="Bochicchio J."/>
            <person name="Borenstein D."/>
            <person name="Chapman S.B."/>
            <person name="Chen Z."/>
            <person name="Engels R."/>
            <person name="Freedman E."/>
            <person name="Gellesch M."/>
            <person name="Goldberg J."/>
            <person name="Griggs A."/>
            <person name="Gujja S."/>
            <person name="Heilman E."/>
            <person name="Heiman D."/>
            <person name="Hepburn T."/>
            <person name="Howarth C."/>
            <person name="Jen D."/>
            <person name="Larson L."/>
            <person name="Lewis B."/>
            <person name="Mehta T."/>
            <person name="Park D."/>
            <person name="Pearson M."/>
            <person name="Roberts A."/>
            <person name="Saif S."/>
            <person name="Shea T."/>
            <person name="Shenoy N."/>
            <person name="Sisk P."/>
            <person name="Stolte C."/>
            <person name="Sykes S."/>
            <person name="Thomson T."/>
            <person name="Walk T."/>
            <person name="White J."/>
            <person name="Yandava C."/>
            <person name="Izard J."/>
            <person name="Baranova O.V."/>
            <person name="Blanton J.M."/>
            <person name="Tanner A.C."/>
            <person name="Dewhirst F.E."/>
            <person name="Haas B."/>
            <person name="Nusbaum C."/>
            <person name="Birren B."/>
        </authorList>
    </citation>
    <scope>NUCLEOTIDE SEQUENCE [LARGE SCALE GENOMIC DNA]</scope>
    <source>
        <strain evidence="1">1-1 BBBD Race 1</strain>
    </source>
</reference>
<protein>
    <submittedName>
        <fullName evidence="1 2">Uncharacterized protein</fullName>
    </submittedName>
</protein>
<name>A0A0C4EWZ5_PUCT1</name>
<organism evidence="1">
    <name type="scientific">Puccinia triticina (isolate 1-1 / race 1 (BBBD))</name>
    <name type="common">Brown leaf rust fungus</name>
    <dbReference type="NCBI Taxonomy" id="630390"/>
    <lineage>
        <taxon>Eukaryota</taxon>
        <taxon>Fungi</taxon>
        <taxon>Dikarya</taxon>
        <taxon>Basidiomycota</taxon>
        <taxon>Pucciniomycotina</taxon>
        <taxon>Pucciniomycetes</taxon>
        <taxon>Pucciniales</taxon>
        <taxon>Pucciniaceae</taxon>
        <taxon>Puccinia</taxon>
    </lineage>
</organism>
<dbReference type="Proteomes" id="UP000005240">
    <property type="component" value="Unassembled WGS sequence"/>
</dbReference>
<dbReference type="STRING" id="630390.A0A0C4EWZ5"/>
<dbReference type="EMBL" id="ADAS02001300">
    <property type="protein sequence ID" value="OAV86312.1"/>
    <property type="molecule type" value="Genomic_DNA"/>
</dbReference>
<reference evidence="1" key="2">
    <citation type="submission" date="2016-05" db="EMBL/GenBank/DDBJ databases">
        <title>Comparative analysis highlights variable genome content of wheat rusts and divergence of the mating loci.</title>
        <authorList>
            <person name="Cuomo C.A."/>
            <person name="Bakkeren G."/>
            <person name="Szabo L."/>
            <person name="Khalil H."/>
            <person name="Joly D."/>
            <person name="Goldberg J."/>
            <person name="Young S."/>
            <person name="Zeng Q."/>
            <person name="Fellers J."/>
        </authorList>
    </citation>
    <scope>NUCLEOTIDE SEQUENCE [LARGE SCALE GENOMIC DNA]</scope>
    <source>
        <strain evidence="1">1-1 BBBD Race 1</strain>
    </source>
</reference>
<sequence>MDNYWVKANKKTPEFCKMAAGCMIKLTACVKGKLQPIVAANKGDVYGAMEALANACGEKSIIQLCNKLFALINCIYHPGSLLSQHLMTFWKLYTSLEMTIQSIPDFITISSGLAAALLLQSLSQDENLVSLVQSLYNKKPFTFEKVYDWLLIKDTRKESGVHESAYFLNQNHRFGKQSLQEKL</sequence>
<evidence type="ECO:0000313" key="2">
    <source>
        <dbReference type="EnsemblFungi" id="PTTG_05342-t43_1-p1"/>
    </source>
</evidence>
<evidence type="ECO:0000313" key="3">
    <source>
        <dbReference type="Proteomes" id="UP000005240"/>
    </source>
</evidence>
<reference evidence="2" key="4">
    <citation type="submission" date="2025-05" db="UniProtKB">
        <authorList>
            <consortium name="EnsemblFungi"/>
        </authorList>
    </citation>
    <scope>IDENTIFICATION</scope>
    <source>
        <strain evidence="2">isolate 1-1 / race 1 (BBBD)</strain>
    </source>
</reference>
<accession>A0A0C4EWZ5</accession>
<proteinExistence type="predicted"/>
<dbReference type="EnsemblFungi" id="PTTG_05342-t43_1">
    <property type="protein sequence ID" value="PTTG_05342-t43_1-p1"/>
    <property type="gene ID" value="PTTG_05342"/>
</dbReference>
<dbReference type="AlphaFoldDB" id="A0A0C4EWZ5"/>
<evidence type="ECO:0000313" key="1">
    <source>
        <dbReference type="EMBL" id="OAV86312.1"/>
    </source>
</evidence>
<dbReference type="OrthoDB" id="2504905at2759"/>
<dbReference type="VEuPathDB" id="FungiDB:PTTG_05342"/>